<protein>
    <submittedName>
        <fullName evidence="1">Uncharacterized protein</fullName>
    </submittedName>
</protein>
<evidence type="ECO:0000313" key="2">
    <source>
        <dbReference type="Proteomes" id="UP000588098"/>
    </source>
</evidence>
<dbReference type="Proteomes" id="UP000588098">
    <property type="component" value="Unassembled WGS sequence"/>
</dbReference>
<dbReference type="EMBL" id="JACHJL010000005">
    <property type="protein sequence ID" value="MBB5935579.1"/>
    <property type="molecule type" value="Genomic_DNA"/>
</dbReference>
<name>A0A7W9UZA0_9ACTN</name>
<comment type="caution">
    <text evidence="1">The sequence shown here is derived from an EMBL/GenBank/DDBJ whole genome shotgun (WGS) entry which is preliminary data.</text>
</comment>
<proteinExistence type="predicted"/>
<keyword evidence="2" id="KW-1185">Reference proteome</keyword>
<gene>
    <name evidence="1" type="ORF">FHS42_002641</name>
</gene>
<evidence type="ECO:0000313" key="1">
    <source>
        <dbReference type="EMBL" id="MBB5935579.1"/>
    </source>
</evidence>
<reference evidence="1 2" key="1">
    <citation type="submission" date="2020-08" db="EMBL/GenBank/DDBJ databases">
        <title>Genomic Encyclopedia of Type Strains, Phase III (KMG-III): the genomes of soil and plant-associated and newly described type strains.</title>
        <authorList>
            <person name="Whitman W."/>
        </authorList>
    </citation>
    <scope>NUCLEOTIDE SEQUENCE [LARGE SCALE GENOMIC DNA]</scope>
    <source>
        <strain evidence="1 2">CECT 8305</strain>
    </source>
</reference>
<sequence>MRLFEADFDPSAPHGLNSLPEVQVLWQMWAEHFQRAGGAVRRRDPKDRPPDARRLLTLYNTDARGSVKRDTMWHG</sequence>
<organism evidence="1 2">
    <name type="scientific">Streptomyces zagrosensis</name>
    <dbReference type="NCBI Taxonomy" id="1042984"/>
    <lineage>
        <taxon>Bacteria</taxon>
        <taxon>Bacillati</taxon>
        <taxon>Actinomycetota</taxon>
        <taxon>Actinomycetes</taxon>
        <taxon>Kitasatosporales</taxon>
        <taxon>Streptomycetaceae</taxon>
        <taxon>Streptomyces</taxon>
    </lineage>
</organism>
<dbReference type="AlphaFoldDB" id="A0A7W9UZA0"/>
<accession>A0A7W9UZA0</accession>